<keyword evidence="2" id="KW-1185">Reference proteome</keyword>
<dbReference type="RefSeq" id="WP_179421256.1">
    <property type="nucleotide sequence ID" value="NZ_JACCAB010000001.1"/>
</dbReference>
<proteinExistence type="predicted"/>
<keyword evidence="1" id="KW-0378">Hydrolase</keyword>
<dbReference type="SUPFAM" id="SSF56784">
    <property type="entry name" value="HAD-like"/>
    <property type="match status" value="1"/>
</dbReference>
<dbReference type="GO" id="GO:0000287">
    <property type="term" value="F:magnesium ion binding"/>
    <property type="evidence" value="ECO:0007669"/>
    <property type="project" value="TreeGrafter"/>
</dbReference>
<dbReference type="EMBL" id="JACCAB010000001">
    <property type="protein sequence ID" value="NYG06829.1"/>
    <property type="molecule type" value="Genomic_DNA"/>
</dbReference>
<dbReference type="SFLD" id="SFLDS00003">
    <property type="entry name" value="Haloacid_Dehalogenase"/>
    <property type="match status" value="1"/>
</dbReference>
<dbReference type="Gene3D" id="3.30.1240.10">
    <property type="match status" value="1"/>
</dbReference>
<evidence type="ECO:0000313" key="1">
    <source>
        <dbReference type="EMBL" id="NYG06829.1"/>
    </source>
</evidence>
<dbReference type="GO" id="GO:0005829">
    <property type="term" value="C:cytosol"/>
    <property type="evidence" value="ECO:0007669"/>
    <property type="project" value="TreeGrafter"/>
</dbReference>
<dbReference type="InterPro" id="IPR036412">
    <property type="entry name" value="HAD-like_sf"/>
</dbReference>
<reference evidence="1 2" key="1">
    <citation type="submission" date="2020-07" db="EMBL/GenBank/DDBJ databases">
        <title>Sequencing the genomes of 1000 actinobacteria strains.</title>
        <authorList>
            <person name="Klenk H.-P."/>
        </authorList>
    </citation>
    <scope>NUCLEOTIDE SEQUENCE [LARGE SCALE GENOMIC DNA]</scope>
    <source>
        <strain evidence="1 2">DSM 23987</strain>
    </source>
</reference>
<sequence length="270" mass="28810">MTEAHRVSVPHLVALDVDGTTINHAGELSPAVREAVHAVVAAGHHVIVATGRSIVATTTILDELGIETGYAVCSNGAVTIELDPLADNGFRIIEAVTFDPAPALNLLRHEWPGAVVAVEELGVGFKLSAPFPDGELQGELRVVEWEELVAEPVTRVTFRAPGGTAEDFLALTERIGLHGVNYAVGFSAWLDLNPEGVSKGSALEILRRRLEVDPRHTVAIGDQRNDIEMLHWAARGVAMGNAPDEVKAIADEVTLDVDEDGLVPVLRSLV</sequence>
<gene>
    <name evidence="1" type="ORF">BJ986_001316</name>
</gene>
<dbReference type="InterPro" id="IPR023214">
    <property type="entry name" value="HAD_sf"/>
</dbReference>
<dbReference type="Gene3D" id="3.40.50.1000">
    <property type="entry name" value="HAD superfamily/HAD-like"/>
    <property type="match status" value="1"/>
</dbReference>
<comment type="caution">
    <text evidence="1">The sequence shown here is derived from an EMBL/GenBank/DDBJ whole genome shotgun (WGS) entry which is preliminary data.</text>
</comment>
<dbReference type="AlphaFoldDB" id="A0A852WDH1"/>
<dbReference type="Pfam" id="PF08282">
    <property type="entry name" value="Hydrolase_3"/>
    <property type="match status" value="2"/>
</dbReference>
<protein>
    <submittedName>
        <fullName evidence="1">Hydroxymethylpyrimidine pyrophosphatase-like HAD family hydrolase</fullName>
    </submittedName>
</protein>
<organism evidence="1 2">
    <name type="scientific">Pedococcus badiiscoriae</name>
    <dbReference type="NCBI Taxonomy" id="642776"/>
    <lineage>
        <taxon>Bacteria</taxon>
        <taxon>Bacillati</taxon>
        <taxon>Actinomycetota</taxon>
        <taxon>Actinomycetes</taxon>
        <taxon>Micrococcales</taxon>
        <taxon>Intrasporangiaceae</taxon>
        <taxon>Pedococcus</taxon>
    </lineage>
</organism>
<dbReference type="GO" id="GO:0016791">
    <property type="term" value="F:phosphatase activity"/>
    <property type="evidence" value="ECO:0007669"/>
    <property type="project" value="TreeGrafter"/>
</dbReference>
<name>A0A852WDH1_9MICO</name>
<dbReference type="SFLD" id="SFLDG01140">
    <property type="entry name" value="C2.B:_Phosphomannomutase_and_P"/>
    <property type="match status" value="1"/>
</dbReference>
<dbReference type="PANTHER" id="PTHR10000:SF8">
    <property type="entry name" value="HAD SUPERFAMILY HYDROLASE-LIKE, TYPE 3"/>
    <property type="match status" value="1"/>
</dbReference>
<evidence type="ECO:0000313" key="2">
    <source>
        <dbReference type="Proteomes" id="UP000573599"/>
    </source>
</evidence>
<dbReference type="PROSITE" id="PS01229">
    <property type="entry name" value="COF_2"/>
    <property type="match status" value="1"/>
</dbReference>
<dbReference type="PANTHER" id="PTHR10000">
    <property type="entry name" value="PHOSPHOSERINE PHOSPHATASE"/>
    <property type="match status" value="1"/>
</dbReference>
<accession>A0A852WDH1</accession>
<dbReference type="Proteomes" id="UP000573599">
    <property type="component" value="Unassembled WGS sequence"/>
</dbReference>